<feature type="domain" description="CSD" evidence="1">
    <location>
        <begin position="120"/>
        <end position="180"/>
    </location>
</feature>
<accession>A0A1I3IYK3</accession>
<reference evidence="2 3" key="1">
    <citation type="submission" date="2016-10" db="EMBL/GenBank/DDBJ databases">
        <authorList>
            <person name="de Groot N.N."/>
        </authorList>
    </citation>
    <scope>NUCLEOTIDE SEQUENCE [LARGE SCALE GENOMIC DNA]</scope>
    <source>
        <strain evidence="2 3">CGMCC 1.11030</strain>
    </source>
</reference>
<dbReference type="InterPro" id="IPR003489">
    <property type="entry name" value="RHF/RaiA"/>
</dbReference>
<dbReference type="InterPro" id="IPR012340">
    <property type="entry name" value="NA-bd_OB-fold"/>
</dbReference>
<dbReference type="InterPro" id="IPR036567">
    <property type="entry name" value="RHF-like"/>
</dbReference>
<dbReference type="Proteomes" id="UP000199377">
    <property type="component" value="Unassembled WGS sequence"/>
</dbReference>
<dbReference type="EMBL" id="FOQH01000007">
    <property type="protein sequence ID" value="SFI52980.1"/>
    <property type="molecule type" value="Genomic_DNA"/>
</dbReference>
<name>A0A1I3IYK3_9RHOB</name>
<keyword evidence="2" id="KW-0238">DNA-binding</keyword>
<dbReference type="SUPFAM" id="SSF50249">
    <property type="entry name" value="Nucleic acid-binding proteins"/>
    <property type="match status" value="1"/>
</dbReference>
<evidence type="ECO:0000259" key="1">
    <source>
        <dbReference type="Pfam" id="PF00313"/>
    </source>
</evidence>
<proteinExistence type="predicted"/>
<dbReference type="STRING" id="1114924.SAMN05216258_107281"/>
<evidence type="ECO:0000313" key="3">
    <source>
        <dbReference type="Proteomes" id="UP000199377"/>
    </source>
</evidence>
<dbReference type="Gene3D" id="3.30.160.100">
    <property type="entry name" value="Ribosome hibernation promotion factor-like"/>
    <property type="match status" value="1"/>
</dbReference>
<evidence type="ECO:0000313" key="2">
    <source>
        <dbReference type="EMBL" id="SFI52980.1"/>
    </source>
</evidence>
<sequence>MQTHPVIAWRNLDASPAVQALIDRRIAALERISDRIVGCELTLEAAQHRRRHGNEVKVRLTLRMPGPDLTFEREVAHGDLQEDVILAVDQAFGAAETRLKKRRQVMGRVEVKDHPSVHHGEVMVLARELDHGFIRSDDGREVYFEREDLSPQDWERLTEGARLRFRIRDHDAGPYAAAVTIVD</sequence>
<keyword evidence="3" id="KW-1185">Reference proteome</keyword>
<dbReference type="Pfam" id="PF02482">
    <property type="entry name" value="Ribosomal_S30AE"/>
    <property type="match status" value="1"/>
</dbReference>
<dbReference type="Pfam" id="PF00313">
    <property type="entry name" value="CSD"/>
    <property type="match status" value="1"/>
</dbReference>
<gene>
    <name evidence="2" type="ORF">SAMN05216258_107281</name>
</gene>
<dbReference type="SUPFAM" id="SSF69754">
    <property type="entry name" value="Ribosome binding protein Y (YfiA homologue)"/>
    <property type="match status" value="1"/>
</dbReference>
<dbReference type="OrthoDB" id="9782252at2"/>
<dbReference type="RefSeq" id="WP_092861369.1">
    <property type="nucleotide sequence ID" value="NZ_FOQH01000007.1"/>
</dbReference>
<dbReference type="AlphaFoldDB" id="A0A1I3IYK3"/>
<dbReference type="Gene3D" id="2.40.50.140">
    <property type="entry name" value="Nucleic acid-binding proteins"/>
    <property type="match status" value="1"/>
</dbReference>
<dbReference type="GO" id="GO:0003677">
    <property type="term" value="F:DNA binding"/>
    <property type="evidence" value="ECO:0007669"/>
    <property type="project" value="UniProtKB-KW"/>
</dbReference>
<dbReference type="InterPro" id="IPR002059">
    <property type="entry name" value="CSP_DNA-bd"/>
</dbReference>
<protein>
    <submittedName>
        <fullName evidence="2">Cold-shock DNA-binding protein family</fullName>
    </submittedName>
</protein>
<organism evidence="2 3">
    <name type="scientific">Albimonas pacifica</name>
    <dbReference type="NCBI Taxonomy" id="1114924"/>
    <lineage>
        <taxon>Bacteria</taxon>
        <taxon>Pseudomonadati</taxon>
        <taxon>Pseudomonadota</taxon>
        <taxon>Alphaproteobacteria</taxon>
        <taxon>Rhodobacterales</taxon>
        <taxon>Paracoccaceae</taxon>
        <taxon>Albimonas</taxon>
    </lineage>
</organism>